<dbReference type="EMBL" id="JABBWE010000101">
    <property type="protein sequence ID" value="KAG1785913.1"/>
    <property type="molecule type" value="Genomic_DNA"/>
</dbReference>
<gene>
    <name evidence="2" type="ORF">HD556DRAFT_1418789</name>
</gene>
<protein>
    <submittedName>
        <fullName evidence="2">Uncharacterized protein</fullName>
    </submittedName>
</protein>
<keyword evidence="1" id="KW-0732">Signal</keyword>
<dbReference type="AlphaFoldDB" id="A0A9P7DBB1"/>
<name>A0A9P7DBB1_9AGAM</name>
<sequence>MWLSTLAYVTLATAATLQPITSTNIEGSVRSSESNRNIIEDGWGAVKSLFDNPAKITDTIHEEFDSLSASAHAWYESQFPDTGESFWDKIIELSPYVKDYSDELFHHAMELYPSEKLAEFRESMVNVTATATVLHKVCSDAAEDSGVSLYSVTEELEDIFTVLFEELMEMFPPPNEAPGHNNRTIMISTALDRIEQSFLQVATKVGVSEELLQSDSSSLKLAVQQVAVTTGDLVEQHPVIARALLLVAIDILLPEIEISGWLLPQLLRLFGFGRQGPIKGGIAAWVQRWIFGANIPAGSWFSVLQRLAMMSTKL</sequence>
<dbReference type="InterPro" id="IPR038213">
    <property type="entry name" value="IFI6/IFI27-like_sf"/>
</dbReference>
<reference evidence="2" key="1">
    <citation type="journal article" date="2020" name="New Phytol.">
        <title>Comparative genomics reveals dynamic genome evolution in host specialist ectomycorrhizal fungi.</title>
        <authorList>
            <person name="Lofgren L.A."/>
            <person name="Nguyen N.H."/>
            <person name="Vilgalys R."/>
            <person name="Ruytinx J."/>
            <person name="Liao H.L."/>
            <person name="Branco S."/>
            <person name="Kuo A."/>
            <person name="LaButti K."/>
            <person name="Lipzen A."/>
            <person name="Andreopoulos W."/>
            <person name="Pangilinan J."/>
            <person name="Riley R."/>
            <person name="Hundley H."/>
            <person name="Na H."/>
            <person name="Barry K."/>
            <person name="Grigoriev I.V."/>
            <person name="Stajich J.E."/>
            <person name="Kennedy P.G."/>
        </authorList>
    </citation>
    <scope>NUCLEOTIDE SEQUENCE</scope>
    <source>
        <strain evidence="2">S12</strain>
    </source>
</reference>
<evidence type="ECO:0000313" key="3">
    <source>
        <dbReference type="Proteomes" id="UP000719766"/>
    </source>
</evidence>
<evidence type="ECO:0000313" key="2">
    <source>
        <dbReference type="EMBL" id="KAG1785913.1"/>
    </source>
</evidence>
<evidence type="ECO:0000256" key="1">
    <source>
        <dbReference type="SAM" id="SignalP"/>
    </source>
</evidence>
<dbReference type="OrthoDB" id="440424at2759"/>
<dbReference type="RefSeq" id="XP_041153396.1">
    <property type="nucleotide sequence ID" value="XM_041304422.1"/>
</dbReference>
<organism evidence="2 3">
    <name type="scientific">Suillus plorans</name>
    <dbReference type="NCBI Taxonomy" id="116603"/>
    <lineage>
        <taxon>Eukaryota</taxon>
        <taxon>Fungi</taxon>
        <taxon>Dikarya</taxon>
        <taxon>Basidiomycota</taxon>
        <taxon>Agaricomycotina</taxon>
        <taxon>Agaricomycetes</taxon>
        <taxon>Agaricomycetidae</taxon>
        <taxon>Boletales</taxon>
        <taxon>Suillineae</taxon>
        <taxon>Suillaceae</taxon>
        <taxon>Suillus</taxon>
    </lineage>
</organism>
<accession>A0A9P7DBB1</accession>
<feature type="chain" id="PRO_5040309694" evidence="1">
    <location>
        <begin position="23"/>
        <end position="314"/>
    </location>
</feature>
<dbReference type="Proteomes" id="UP000719766">
    <property type="component" value="Unassembled WGS sequence"/>
</dbReference>
<dbReference type="GeneID" id="64598186"/>
<comment type="caution">
    <text evidence="2">The sequence shown here is derived from an EMBL/GenBank/DDBJ whole genome shotgun (WGS) entry which is preliminary data.</text>
</comment>
<keyword evidence="3" id="KW-1185">Reference proteome</keyword>
<proteinExistence type="predicted"/>
<feature type="signal peptide" evidence="1">
    <location>
        <begin position="1"/>
        <end position="22"/>
    </location>
</feature>
<dbReference type="Gene3D" id="6.10.110.10">
    <property type="match status" value="1"/>
</dbReference>